<evidence type="ECO:0000313" key="2">
    <source>
        <dbReference type="EMBL" id="PWE14920.1"/>
    </source>
</evidence>
<dbReference type="SUPFAM" id="SSF52206">
    <property type="entry name" value="Hypothetical protein MTH538"/>
    <property type="match status" value="1"/>
</dbReference>
<dbReference type="InterPro" id="IPR036490">
    <property type="entry name" value="ThsB_TIR-like_sf"/>
</dbReference>
<proteinExistence type="predicted"/>
<feature type="domain" description="Thoeris protein ThsB TIR-like" evidence="1">
    <location>
        <begin position="7"/>
        <end position="101"/>
    </location>
</feature>
<gene>
    <name evidence="2" type="ORF">DF183_09545</name>
</gene>
<dbReference type="AlphaFoldDB" id="A0A2U2BLN3"/>
<organism evidence="2 3">
    <name type="scientific">Alcaligenes faecalis</name>
    <dbReference type="NCBI Taxonomy" id="511"/>
    <lineage>
        <taxon>Bacteria</taxon>
        <taxon>Pseudomonadati</taxon>
        <taxon>Pseudomonadota</taxon>
        <taxon>Betaproteobacteria</taxon>
        <taxon>Burkholderiales</taxon>
        <taxon>Alcaligenaceae</taxon>
        <taxon>Alcaligenes</taxon>
    </lineage>
</organism>
<accession>A0A2U2BLN3</accession>
<evidence type="ECO:0000259" key="1">
    <source>
        <dbReference type="Pfam" id="PF08937"/>
    </source>
</evidence>
<dbReference type="Proteomes" id="UP000245216">
    <property type="component" value="Unassembled WGS sequence"/>
</dbReference>
<dbReference type="Pfam" id="PF08937">
    <property type="entry name" value="ThsB_TIR"/>
    <property type="match status" value="1"/>
</dbReference>
<dbReference type="InterPro" id="IPR015032">
    <property type="entry name" value="ThsB__TIR-like_domain"/>
</dbReference>
<sequence>MARVPVFYSFHFDNDVMRVQQIRQMGMIDGDEPVSPNDWETVKRGGSAAVERWIDDNMKYKRCVVVLIGNETHARPWIQHEISKAWRENRGLLGIHIHNLKCPRQGTCPKGTNPFDQFTFRDGNNNIVRPPVYDPPAYGTYNYIKDHLAAWVDDAIARRR</sequence>
<dbReference type="RefSeq" id="WP_109088952.1">
    <property type="nucleotide sequence ID" value="NZ_QEXO01000002.1"/>
</dbReference>
<dbReference type="EMBL" id="QEXO01000002">
    <property type="protein sequence ID" value="PWE14920.1"/>
    <property type="molecule type" value="Genomic_DNA"/>
</dbReference>
<protein>
    <submittedName>
        <fullName evidence="2">Molecular chaperone Tir</fullName>
    </submittedName>
</protein>
<reference evidence="2 3" key="2">
    <citation type="submission" date="2018-05" db="EMBL/GenBank/DDBJ databases">
        <authorList>
            <person name="Lanie J.A."/>
            <person name="Ng W.-L."/>
            <person name="Kazmierczak K.M."/>
            <person name="Andrzejewski T.M."/>
            <person name="Davidsen T.M."/>
            <person name="Wayne K.J."/>
            <person name="Tettelin H."/>
            <person name="Glass J.I."/>
            <person name="Rusch D."/>
            <person name="Podicherti R."/>
            <person name="Tsui H.-C.T."/>
            <person name="Winkler M.E."/>
        </authorList>
    </citation>
    <scope>NUCLEOTIDE SEQUENCE [LARGE SCALE GENOMIC DNA]</scope>
    <source>
        <strain evidence="2 3">YBY</strain>
    </source>
</reference>
<reference evidence="2 3" key="1">
    <citation type="submission" date="2018-05" db="EMBL/GenBank/DDBJ databases">
        <title>Genome Sequence of an Efficient Indole-Degrading Bacterium, Alcaligenes sp.YBY.</title>
        <authorList>
            <person name="Yang B."/>
        </authorList>
    </citation>
    <scope>NUCLEOTIDE SEQUENCE [LARGE SCALE GENOMIC DNA]</scope>
    <source>
        <strain evidence="2 3">YBY</strain>
    </source>
</reference>
<comment type="caution">
    <text evidence="2">The sequence shown here is derived from an EMBL/GenBank/DDBJ whole genome shotgun (WGS) entry which is preliminary data.</text>
</comment>
<dbReference type="Gene3D" id="3.40.50.9200">
    <property type="entry name" value="Hypothetical protein MTH538"/>
    <property type="match status" value="1"/>
</dbReference>
<name>A0A2U2BLN3_ALCFA</name>
<evidence type="ECO:0000313" key="3">
    <source>
        <dbReference type="Proteomes" id="UP000245216"/>
    </source>
</evidence>